<dbReference type="EMBL" id="BARS01025772">
    <property type="protein sequence ID" value="GAG08000.1"/>
    <property type="molecule type" value="Genomic_DNA"/>
</dbReference>
<name>X0UQR2_9ZZZZ</name>
<accession>X0UQR2</accession>
<proteinExistence type="predicted"/>
<organism evidence="1">
    <name type="scientific">marine sediment metagenome</name>
    <dbReference type="NCBI Taxonomy" id="412755"/>
    <lineage>
        <taxon>unclassified sequences</taxon>
        <taxon>metagenomes</taxon>
        <taxon>ecological metagenomes</taxon>
    </lineage>
</organism>
<gene>
    <name evidence="1" type="ORF">S01H1_40685</name>
</gene>
<evidence type="ECO:0000313" key="1">
    <source>
        <dbReference type="EMBL" id="GAG08000.1"/>
    </source>
</evidence>
<comment type="caution">
    <text evidence="1">The sequence shown here is derived from an EMBL/GenBank/DDBJ whole genome shotgun (WGS) entry which is preliminary data.</text>
</comment>
<feature type="non-terminal residue" evidence="1">
    <location>
        <position position="1"/>
    </location>
</feature>
<sequence>KMEGIDDKVGETIVKIAEIKTAVNSQKSQCRQTVNRFDKTIGEQNQTLIDLAGRK</sequence>
<protein>
    <submittedName>
        <fullName evidence="1">Uncharacterized protein</fullName>
    </submittedName>
</protein>
<reference evidence="1" key="1">
    <citation type="journal article" date="2014" name="Front. Microbiol.">
        <title>High frequency of phylogenetically diverse reductive dehalogenase-homologous genes in deep subseafloor sedimentary metagenomes.</title>
        <authorList>
            <person name="Kawai M."/>
            <person name="Futagami T."/>
            <person name="Toyoda A."/>
            <person name="Takaki Y."/>
            <person name="Nishi S."/>
            <person name="Hori S."/>
            <person name="Arai W."/>
            <person name="Tsubouchi T."/>
            <person name="Morono Y."/>
            <person name="Uchiyama I."/>
            <person name="Ito T."/>
            <person name="Fujiyama A."/>
            <person name="Inagaki F."/>
            <person name="Takami H."/>
        </authorList>
    </citation>
    <scope>NUCLEOTIDE SEQUENCE</scope>
    <source>
        <strain evidence="1">Expedition CK06-06</strain>
    </source>
</reference>
<dbReference type="AlphaFoldDB" id="X0UQR2"/>